<evidence type="ECO:0000313" key="1">
    <source>
        <dbReference type="EMBL" id="THJ71335.1"/>
    </source>
</evidence>
<name>A0A4S5EH18_9ACTN</name>
<organism evidence="1 2">
    <name type="scientific">Candidatus Frankia alpina</name>
    <dbReference type="NCBI Taxonomy" id="2699483"/>
    <lineage>
        <taxon>Bacteria</taxon>
        <taxon>Bacillati</taxon>
        <taxon>Actinomycetota</taxon>
        <taxon>Actinomycetes</taxon>
        <taxon>Frankiales</taxon>
        <taxon>Frankiaceae</taxon>
        <taxon>Frankia</taxon>
    </lineage>
</organism>
<keyword evidence="2" id="KW-1185">Reference proteome</keyword>
<reference evidence="1 2" key="1">
    <citation type="submission" date="2019-04" db="EMBL/GenBank/DDBJ databases">
        <title>Draft genome sequences for three unisolated Alnus-infective Frankia Sp+ strains, AgTrS, AiOr and AvVan, the first sequenced Frankia strains able to sporulate in-planta.</title>
        <authorList>
            <person name="Bethencourt L."/>
            <person name="Vautrin F."/>
            <person name="Taib N."/>
            <person name="Dubost A."/>
            <person name="Castro-Garcia L."/>
            <person name="Imbaud O."/>
            <person name="Abrouk D."/>
            <person name="Fournier P."/>
            <person name="Briolay J."/>
            <person name="Nguyen A."/>
            <person name="Normand P."/>
            <person name="Fernandez M.P."/>
            <person name="Brochier-Armanet C."/>
            <person name="Herrera-Belaroussi A."/>
        </authorList>
    </citation>
    <scope>NUCLEOTIDE SEQUENCE [LARGE SCALE GENOMIC DNA]</scope>
    <source>
        <strain evidence="1 2">AvVan</strain>
    </source>
</reference>
<dbReference type="AlphaFoldDB" id="A0A4S5EH18"/>
<comment type="caution">
    <text evidence="1">The sequence shown here is derived from an EMBL/GenBank/DDBJ whole genome shotgun (WGS) entry which is preliminary data.</text>
</comment>
<feature type="non-terminal residue" evidence="1">
    <location>
        <position position="1"/>
    </location>
</feature>
<protein>
    <submittedName>
        <fullName evidence="1">Thiamine biosynthesis protein ThiF</fullName>
    </submittedName>
</protein>
<dbReference type="EMBL" id="SSXH01000405">
    <property type="protein sequence ID" value="THJ71335.1"/>
    <property type="molecule type" value="Genomic_DNA"/>
</dbReference>
<proteinExistence type="predicted"/>
<sequence>EGEMFDTTSVAPKSLPVTAGGTLELPLPDWHIRRRSWPVHPNCPCRTARTAALQADTDA</sequence>
<evidence type="ECO:0000313" key="2">
    <source>
        <dbReference type="Proteomes" id="UP000305282"/>
    </source>
</evidence>
<dbReference type="Proteomes" id="UP000305282">
    <property type="component" value="Unassembled WGS sequence"/>
</dbReference>
<gene>
    <name evidence="1" type="ORF">E7Y31_15395</name>
</gene>
<accession>A0A4S5EH18</accession>